<dbReference type="OrthoDB" id="10250105at2759"/>
<dbReference type="InterPro" id="IPR029062">
    <property type="entry name" value="Class_I_gatase-like"/>
</dbReference>
<dbReference type="InterPro" id="IPR004143">
    <property type="entry name" value="BPL_LPL_catalytic"/>
</dbReference>
<dbReference type="InterPro" id="IPR019197">
    <property type="entry name" value="Biotin-prot_ligase_N"/>
</dbReference>
<dbReference type="STRING" id="269621.A0A238F6N6"/>
<organism evidence="4 5">
    <name type="scientific">Microbotryum intermedium</name>
    <dbReference type="NCBI Taxonomy" id="269621"/>
    <lineage>
        <taxon>Eukaryota</taxon>
        <taxon>Fungi</taxon>
        <taxon>Dikarya</taxon>
        <taxon>Basidiomycota</taxon>
        <taxon>Pucciniomycotina</taxon>
        <taxon>Microbotryomycetes</taxon>
        <taxon>Microbotryales</taxon>
        <taxon>Microbotryaceae</taxon>
        <taxon>Microbotryum</taxon>
    </lineage>
</organism>
<dbReference type="EMBL" id="FMSP01000002">
    <property type="protein sequence ID" value="SCV67524.1"/>
    <property type="molecule type" value="Genomic_DNA"/>
</dbReference>
<proteinExistence type="inferred from homology"/>
<comment type="similarity">
    <text evidence="1">Belongs to the biotin--protein ligase family.</text>
</comment>
<dbReference type="AlphaFoldDB" id="A0A238F6N6"/>
<dbReference type="Gene3D" id="3.30.930.10">
    <property type="entry name" value="Bira Bifunctional Protein, Domain 2"/>
    <property type="match status" value="1"/>
</dbReference>
<accession>A0A238F6N6</accession>
<evidence type="ECO:0000256" key="2">
    <source>
        <dbReference type="ARBA" id="ARBA00022598"/>
    </source>
</evidence>
<dbReference type="GO" id="GO:0004077">
    <property type="term" value="F:biotin--[biotin carboxyl-carrier protein] ligase activity"/>
    <property type="evidence" value="ECO:0007669"/>
    <property type="project" value="InterPro"/>
</dbReference>
<reference evidence="5" key="1">
    <citation type="submission" date="2016-09" db="EMBL/GenBank/DDBJ databases">
        <authorList>
            <person name="Jeantristanb JTB J.-T."/>
            <person name="Ricardo R."/>
        </authorList>
    </citation>
    <scope>NUCLEOTIDE SEQUENCE [LARGE SCALE GENOMIC DNA]</scope>
</reference>
<dbReference type="InterPro" id="IPR004408">
    <property type="entry name" value="Biotin_CoA_COase_ligase"/>
</dbReference>
<evidence type="ECO:0000259" key="3">
    <source>
        <dbReference type="PROSITE" id="PS51733"/>
    </source>
</evidence>
<dbReference type="SUPFAM" id="SSF55681">
    <property type="entry name" value="Class II aaRS and biotin synthetases"/>
    <property type="match status" value="1"/>
</dbReference>
<keyword evidence="5" id="KW-1185">Reference proteome</keyword>
<dbReference type="Pfam" id="PF03099">
    <property type="entry name" value="BPL_LplA_LipB"/>
    <property type="match status" value="1"/>
</dbReference>
<dbReference type="InterPro" id="IPR045864">
    <property type="entry name" value="aa-tRNA-synth_II/BPL/LPL"/>
</dbReference>
<feature type="domain" description="BPL/LPL catalytic" evidence="3">
    <location>
        <begin position="383"/>
        <end position="579"/>
    </location>
</feature>
<keyword evidence="2" id="KW-0436">Ligase</keyword>
<evidence type="ECO:0000313" key="4">
    <source>
        <dbReference type="EMBL" id="SCV67524.1"/>
    </source>
</evidence>
<evidence type="ECO:0000256" key="1">
    <source>
        <dbReference type="ARBA" id="ARBA00009934"/>
    </source>
</evidence>
<dbReference type="PANTHER" id="PTHR12835:SF5">
    <property type="entry name" value="BIOTIN--PROTEIN LIGASE"/>
    <property type="match status" value="1"/>
</dbReference>
<dbReference type="PANTHER" id="PTHR12835">
    <property type="entry name" value="BIOTIN PROTEIN LIGASE"/>
    <property type="match status" value="1"/>
</dbReference>
<dbReference type="CDD" id="cd16442">
    <property type="entry name" value="BPL"/>
    <property type="match status" value="1"/>
</dbReference>
<dbReference type="CDD" id="cd03144">
    <property type="entry name" value="GATase1_ScBLP_like"/>
    <property type="match status" value="1"/>
</dbReference>
<evidence type="ECO:0000313" key="5">
    <source>
        <dbReference type="Proteomes" id="UP000198372"/>
    </source>
</evidence>
<dbReference type="SUPFAM" id="SSF52317">
    <property type="entry name" value="Class I glutamine amidotransferase-like"/>
    <property type="match status" value="1"/>
</dbReference>
<dbReference type="PROSITE" id="PS51733">
    <property type="entry name" value="BPL_LPL_CATALYTIC"/>
    <property type="match status" value="1"/>
</dbReference>
<name>A0A238F6N6_9BASI</name>
<dbReference type="NCBIfam" id="TIGR00121">
    <property type="entry name" value="birA_ligase"/>
    <property type="match status" value="1"/>
</dbReference>
<sequence length="671" mass="73381">MSSKTNILVYNGSGVSAASLAFTLASLKAYASHHYDVQLVSPKTLLSDPWTETCALLVFPGGRDLPYLFDLQGEANRRIKAWVTKEGGKYLGFCAGAYYASKEIEFERGTRLEVVGQRELGFFPGMCQGPVFAGFEYETEAGAREVSIALERNVWRDHWSMSPERVDVWYNGGGHFVLDEDTMTMEQRSRTGVLARYEQVEGRPIAGVVCDVGNKGGKAVLWSVHPEHPSLATNSPKASSTLDFDTKEGLRRALLRSTLALLDVQVSEEAAPPPRLLPLFLTSTDLDLVTRTAIAIASKRVAGQQSSATLEDRNDSFLLHPSSSAKEVIQVHRVRQGTFDVEELRTTMKQIVVCSEGLPPRELTPLFDAGAYFELKEALAAGSEVAGIGGILMYGETVTSTQTLMEKNERFLSSLPLGLTCVASHQIAGRGRGRNSWVSPAGCLQFSVVLRLASTQASKIVFLQYLFGLAVVEAIRGTKGYEGVEVCLKWPNDVYGKVGESKELRKIGGILVNSSYAGEEFTLVVGCGINTSNPLPTTSVNELVAAHNAQYGTTLAPFTPEVLMARVLNQFGGMWDVFLKQGFEPFVDRYLRCWIHSEQRVTIEATGQIVKIIGITPDHGLLRTVPIDVDREEREVFGGGMGRGASQGFVDLQPDGNGFDMLKKLLVCKRT</sequence>
<dbReference type="Proteomes" id="UP000198372">
    <property type="component" value="Unassembled WGS sequence"/>
</dbReference>
<protein>
    <submittedName>
        <fullName evidence="4">BQ2448_5135 protein</fullName>
    </submittedName>
</protein>
<gene>
    <name evidence="4" type="ORF">BQ2448_5135</name>
</gene>
<dbReference type="Pfam" id="PF09825">
    <property type="entry name" value="BPL_N"/>
    <property type="match status" value="1"/>
</dbReference>
<dbReference type="GO" id="GO:0005737">
    <property type="term" value="C:cytoplasm"/>
    <property type="evidence" value="ECO:0007669"/>
    <property type="project" value="TreeGrafter"/>
</dbReference>